<organism evidence="1 2">
    <name type="scientific">Ensete ventricosum</name>
    <name type="common">Abyssinian banana</name>
    <name type="synonym">Musa ensete</name>
    <dbReference type="NCBI Taxonomy" id="4639"/>
    <lineage>
        <taxon>Eukaryota</taxon>
        <taxon>Viridiplantae</taxon>
        <taxon>Streptophyta</taxon>
        <taxon>Embryophyta</taxon>
        <taxon>Tracheophyta</taxon>
        <taxon>Spermatophyta</taxon>
        <taxon>Magnoliopsida</taxon>
        <taxon>Liliopsida</taxon>
        <taxon>Zingiberales</taxon>
        <taxon>Musaceae</taxon>
        <taxon>Ensete</taxon>
    </lineage>
</organism>
<proteinExistence type="predicted"/>
<dbReference type="Proteomes" id="UP000287651">
    <property type="component" value="Unassembled WGS sequence"/>
</dbReference>
<dbReference type="EMBL" id="AMZH03016974">
    <property type="protein sequence ID" value="RRT43673.1"/>
    <property type="molecule type" value="Genomic_DNA"/>
</dbReference>
<dbReference type="AlphaFoldDB" id="A0A426XVV4"/>
<evidence type="ECO:0000313" key="1">
    <source>
        <dbReference type="EMBL" id="RRT43673.1"/>
    </source>
</evidence>
<sequence length="149" mass="16981">MTWMEWPVLAESYSEDIIEMRVESYNITTNDENAPVRSRDTLEYPNRLPSNENKYSTLPIRFYLRVGFLCYGTNRSAQRGLALRKVVGRDNIRSGFIPASTNGIPSTKIDVLLAVFLSLLFELGTTTSYLSGFPGLNEKSDRQDSNRSW</sequence>
<gene>
    <name evidence="1" type="ORF">B296_00005433</name>
</gene>
<evidence type="ECO:0000313" key="2">
    <source>
        <dbReference type="Proteomes" id="UP000287651"/>
    </source>
</evidence>
<protein>
    <submittedName>
        <fullName evidence="1">Uncharacterized protein</fullName>
    </submittedName>
</protein>
<reference evidence="1 2" key="1">
    <citation type="journal article" date="2014" name="Agronomy (Basel)">
        <title>A Draft Genome Sequence for Ensete ventricosum, the Drought-Tolerant Tree Against Hunger.</title>
        <authorList>
            <person name="Harrison J."/>
            <person name="Moore K.A."/>
            <person name="Paszkiewicz K."/>
            <person name="Jones T."/>
            <person name="Grant M."/>
            <person name="Ambacheew D."/>
            <person name="Muzemil S."/>
            <person name="Studholme D.J."/>
        </authorList>
    </citation>
    <scope>NUCLEOTIDE SEQUENCE [LARGE SCALE GENOMIC DNA]</scope>
</reference>
<comment type="caution">
    <text evidence="1">The sequence shown here is derived from an EMBL/GenBank/DDBJ whole genome shotgun (WGS) entry which is preliminary data.</text>
</comment>
<name>A0A426XVV4_ENSVE</name>
<accession>A0A426XVV4</accession>